<dbReference type="GO" id="GO:0035243">
    <property type="term" value="F:protein-arginine omega-N symmetric methyltransferase activity"/>
    <property type="evidence" value="ECO:0007669"/>
    <property type="project" value="TreeGrafter"/>
</dbReference>
<dbReference type="Proteomes" id="UP000075517">
    <property type="component" value="Unassembled WGS sequence"/>
</dbReference>
<keyword evidence="2" id="KW-0808">Transferase</keyword>
<dbReference type="PANTHER" id="PTHR12049:SF7">
    <property type="entry name" value="PROTEIN ARGININE METHYLTRANSFERASE NDUFAF7, MITOCHONDRIAL"/>
    <property type="match status" value="1"/>
</dbReference>
<dbReference type="InterPro" id="IPR029063">
    <property type="entry name" value="SAM-dependent_MTases_sf"/>
</dbReference>
<dbReference type="SUPFAM" id="SSF53335">
    <property type="entry name" value="S-adenosyl-L-methionine-dependent methyltransferases"/>
    <property type="match status" value="1"/>
</dbReference>
<protein>
    <recommendedName>
        <fullName evidence="5">Cytosolic protein</fullName>
    </recommendedName>
</protein>
<evidence type="ECO:0000256" key="2">
    <source>
        <dbReference type="ARBA" id="ARBA00022679"/>
    </source>
</evidence>
<name>A0A150NF33_GEOSE</name>
<dbReference type="AlphaFoldDB" id="A0A150NF33"/>
<organism evidence="3 4">
    <name type="scientific">Geobacillus stearothermophilus</name>
    <name type="common">Bacillus stearothermophilus</name>
    <dbReference type="NCBI Taxonomy" id="1422"/>
    <lineage>
        <taxon>Bacteria</taxon>
        <taxon>Bacillati</taxon>
        <taxon>Bacillota</taxon>
        <taxon>Bacilli</taxon>
        <taxon>Bacillales</taxon>
        <taxon>Anoxybacillaceae</taxon>
        <taxon>Geobacillus</taxon>
    </lineage>
</organism>
<evidence type="ECO:0000313" key="3">
    <source>
        <dbReference type="EMBL" id="KYD35311.1"/>
    </source>
</evidence>
<accession>A0A150NF33</accession>
<keyword evidence="1" id="KW-0489">Methyltransferase</keyword>
<dbReference type="InterPro" id="IPR038375">
    <property type="entry name" value="NDUFAF7_sf"/>
</dbReference>
<dbReference type="PATRIC" id="fig|1422.17.peg.2581"/>
<dbReference type="Pfam" id="PF02636">
    <property type="entry name" value="Methyltransf_28"/>
    <property type="match status" value="1"/>
</dbReference>
<reference evidence="3 4" key="1">
    <citation type="submission" date="2016-01" db="EMBL/GenBank/DDBJ databases">
        <title>Draft Genome Sequences of Seven Thermophilic Sporeformers Isolated from Foods.</title>
        <authorList>
            <person name="Berendsen E.M."/>
            <person name="Wells-Bennik M.H."/>
            <person name="Krawcyk A.O."/>
            <person name="De Jong A."/>
            <person name="Holsappel S."/>
            <person name="Eijlander R.T."/>
            <person name="Kuipers O.P."/>
        </authorList>
    </citation>
    <scope>NUCLEOTIDE SEQUENCE [LARGE SCALE GENOMIC DNA]</scope>
    <source>
        <strain evidence="3 4">B4114</strain>
    </source>
</reference>
<proteinExistence type="predicted"/>
<dbReference type="PANTHER" id="PTHR12049">
    <property type="entry name" value="PROTEIN ARGININE METHYLTRANSFERASE NDUFAF7, MITOCHONDRIAL"/>
    <property type="match status" value="1"/>
</dbReference>
<evidence type="ECO:0000313" key="4">
    <source>
        <dbReference type="Proteomes" id="UP000075517"/>
    </source>
</evidence>
<gene>
    <name evidence="3" type="ORF">B4114_2057</name>
</gene>
<evidence type="ECO:0000256" key="1">
    <source>
        <dbReference type="ARBA" id="ARBA00022603"/>
    </source>
</evidence>
<sequence length="375" mass="42576">MGQLYEQIAAASGGRVSYADYMNMALYDAQAGYYMRERTKIGRKGDFITNSSFAAVFGKALASFFIRIVERGGLPPAICEWGGGDGRLALAILEEWEKKSPDTYRELSYTIIDQSLFHRQRQRETLRAAADKVEQYDNVSRWLAERGPFSGIVFSNEFFDALPVHVIAKEQGILYECFVAARDGRLVEEKEPLCNLDIARYLAERGLSLAEEQRLEVPLAARSFWLDIGPQFRQAVMVTIDYGYTDEQLRAPARRHGSLRGYFRHRLVPDPLHRPGEMDLTAHVQWDAIRLYARQTGWEEVAFLRQDRFLLAAGLLDEWAVSKSAELFAPPSRGDRMLRALVADDGISRFFDVLIGQKGVKLPIPDIWAAPEFLP</sequence>
<dbReference type="Gene3D" id="3.40.50.12710">
    <property type="match status" value="1"/>
</dbReference>
<dbReference type="RefSeq" id="WP_055357997.1">
    <property type="nucleotide sequence ID" value="NZ_JARTLB010000118.1"/>
</dbReference>
<evidence type="ECO:0008006" key="5">
    <source>
        <dbReference type="Google" id="ProtNLM"/>
    </source>
</evidence>
<dbReference type="InterPro" id="IPR003788">
    <property type="entry name" value="NDUFAF7"/>
</dbReference>
<comment type="caution">
    <text evidence="3">The sequence shown here is derived from an EMBL/GenBank/DDBJ whole genome shotgun (WGS) entry which is preliminary data.</text>
</comment>
<dbReference type="EMBL" id="LQYY01000005">
    <property type="protein sequence ID" value="KYD35311.1"/>
    <property type="molecule type" value="Genomic_DNA"/>
</dbReference>
<dbReference type="GO" id="GO:0032259">
    <property type="term" value="P:methylation"/>
    <property type="evidence" value="ECO:0007669"/>
    <property type="project" value="UniProtKB-KW"/>
</dbReference>